<feature type="compositionally biased region" description="Polar residues" evidence="1">
    <location>
        <begin position="10"/>
        <end position="19"/>
    </location>
</feature>
<protein>
    <recommendedName>
        <fullName evidence="4">Phage protein</fullName>
    </recommendedName>
</protein>
<gene>
    <name evidence="2" type="ORF">LIQ08_02780</name>
</gene>
<name>A0AAJ1B562_MEDGN</name>
<evidence type="ECO:0000313" key="3">
    <source>
        <dbReference type="Proteomes" id="UP001297370"/>
    </source>
</evidence>
<organism evidence="2 3">
    <name type="scientific">Mediterraneibacter gnavus</name>
    <name type="common">Ruminococcus gnavus</name>
    <dbReference type="NCBI Taxonomy" id="33038"/>
    <lineage>
        <taxon>Bacteria</taxon>
        <taxon>Bacillati</taxon>
        <taxon>Bacillota</taxon>
        <taxon>Clostridia</taxon>
        <taxon>Lachnospirales</taxon>
        <taxon>Lachnospiraceae</taxon>
        <taxon>Mediterraneibacter</taxon>
    </lineage>
</organism>
<evidence type="ECO:0000313" key="2">
    <source>
        <dbReference type="EMBL" id="MCB5618092.1"/>
    </source>
</evidence>
<proteinExistence type="predicted"/>
<dbReference type="AlphaFoldDB" id="A0AAJ1B562"/>
<dbReference type="EMBL" id="JAJBOM010000002">
    <property type="protein sequence ID" value="MCB5618092.1"/>
    <property type="molecule type" value="Genomic_DNA"/>
</dbReference>
<accession>A0AAJ1B562</accession>
<feature type="region of interest" description="Disordered" evidence="1">
    <location>
        <begin position="1"/>
        <end position="22"/>
    </location>
</feature>
<evidence type="ECO:0000256" key="1">
    <source>
        <dbReference type="SAM" id="MobiDB-lite"/>
    </source>
</evidence>
<comment type="caution">
    <text evidence="2">The sequence shown here is derived from an EMBL/GenBank/DDBJ whole genome shotgun (WGS) entry which is preliminary data.</text>
</comment>
<evidence type="ECO:0008006" key="4">
    <source>
        <dbReference type="Google" id="ProtNLM"/>
    </source>
</evidence>
<dbReference type="Proteomes" id="UP001297370">
    <property type="component" value="Unassembled WGS sequence"/>
</dbReference>
<reference evidence="2" key="1">
    <citation type="submission" date="2021-10" db="EMBL/GenBank/DDBJ databases">
        <title>Collection of gut derived symbiotic bacterial strains cultured from healthy donors.</title>
        <authorList>
            <person name="Lin H."/>
            <person name="Littmann E."/>
            <person name="Claire K."/>
            <person name="Pamer E."/>
        </authorList>
    </citation>
    <scope>NUCLEOTIDE SEQUENCE</scope>
    <source>
        <strain evidence="2">MSK.23.18</strain>
    </source>
</reference>
<dbReference type="RefSeq" id="WP_202030930.1">
    <property type="nucleotide sequence ID" value="NZ_JAAIQY010000006.1"/>
</dbReference>
<sequence>MKNINEMKTDINQNNTPNTTEEKPLYSKVSIKTLLSAPEIQAVITKKVDVPLVVTIQGVKKPFEDKENKDTPTIQKIHAVAGTSFTDMIEVDFVLVGAKLDGEYAIHKQYRLIDYTFALDANMVGRNFAGYSATGLKLLVTRLEEVKGDNSHA</sequence>